<dbReference type="RefSeq" id="XP_026547456.1">
    <property type="nucleotide sequence ID" value="XM_026691671.1"/>
</dbReference>
<keyword evidence="4 12" id="KW-0812">Transmembrane</keyword>
<evidence type="ECO:0000256" key="1">
    <source>
        <dbReference type="ARBA" id="ARBA00004651"/>
    </source>
</evidence>
<reference evidence="16" key="1">
    <citation type="submission" date="2025-08" db="UniProtKB">
        <authorList>
            <consortium name="RefSeq"/>
        </authorList>
    </citation>
    <scope>IDENTIFICATION</scope>
</reference>
<evidence type="ECO:0000313" key="16">
    <source>
        <dbReference type="RefSeq" id="XP_026547456.1"/>
    </source>
</evidence>
<keyword evidence="10" id="KW-0325">Glycoprotein</keyword>
<feature type="transmembrane region" description="Helical" evidence="13">
    <location>
        <begin position="76"/>
        <end position="94"/>
    </location>
</feature>
<keyword evidence="8 13" id="KW-0472">Membrane</keyword>
<dbReference type="AlphaFoldDB" id="A0A6J1VWU2"/>
<dbReference type="FunFam" id="1.20.1070.10:FF:000010">
    <property type="entry name" value="Olfactory receptor"/>
    <property type="match status" value="1"/>
</dbReference>
<dbReference type="KEGG" id="nss:113429153"/>
<feature type="transmembrane region" description="Helical" evidence="13">
    <location>
        <begin position="30"/>
        <end position="56"/>
    </location>
</feature>
<sequence length="364" mass="42175">MENTNEGAQNETKVMEFILLGFPGSHYLKIFIFTIFLIMYTLTVLGNVAIIMIVTANQRLHTPMYFFLSNLSFLEIWYTTACVPKTLVTILGWNRTISFIGCIMQMYFVFALGCTEYFLLSVMAYDRYLAICYPLQYTTIMNFHFSSMLAASSWLCGFIIISIPAFLISRLTFCGPNVINHFYCNIDSWIILACSSTYNVEIAMFVIAIFVILGSCTITLLSYIYIISTILRIPSAKGQQKAFSTCSSHLAVVIIWYGSTIFLFVKPSKSTYLEMTKLVNILNTILTPFLNPFIYTLRNKEVKEAFRHSLHCYQRRSFQFQISWDKYQPLLLLEVWYTSNLTSKVANRFVQRSENYFTDKMYHL</sequence>
<gene>
    <name evidence="16" type="primary">LOC113429153</name>
</gene>
<evidence type="ECO:0000256" key="6">
    <source>
        <dbReference type="ARBA" id="ARBA00022989"/>
    </source>
</evidence>
<keyword evidence="2 13" id="KW-1003">Cell membrane</keyword>
<dbReference type="GeneID" id="113429153"/>
<dbReference type="InterPro" id="IPR000725">
    <property type="entry name" value="Olfact_rcpt"/>
</dbReference>
<feature type="transmembrane region" description="Helical" evidence="13">
    <location>
        <begin position="145"/>
        <end position="168"/>
    </location>
</feature>
<keyword evidence="5 13" id="KW-0552">Olfaction</keyword>
<evidence type="ECO:0000259" key="14">
    <source>
        <dbReference type="PROSITE" id="PS50262"/>
    </source>
</evidence>
<keyword evidence="15" id="KW-1185">Reference proteome</keyword>
<dbReference type="PANTHER" id="PTHR26454">
    <property type="entry name" value="OLFACTORY RECEPTOR"/>
    <property type="match status" value="1"/>
</dbReference>
<comment type="subcellular location">
    <subcellularLocation>
        <location evidence="1 13">Cell membrane</location>
        <topology evidence="1 13">Multi-pass membrane protein</topology>
    </subcellularLocation>
</comment>
<dbReference type="SUPFAM" id="SSF81321">
    <property type="entry name" value="Family A G protein-coupled receptor-like"/>
    <property type="match status" value="1"/>
</dbReference>
<dbReference type="CDD" id="cd13954">
    <property type="entry name" value="7tmA_OR"/>
    <property type="match status" value="1"/>
</dbReference>
<dbReference type="PRINTS" id="PR00245">
    <property type="entry name" value="OLFACTORYR"/>
</dbReference>
<dbReference type="InterPro" id="IPR047132">
    <property type="entry name" value="Olfact_rcpt_6C-like"/>
</dbReference>
<feature type="transmembrane region" description="Helical" evidence="13">
    <location>
        <begin position="204"/>
        <end position="226"/>
    </location>
</feature>
<feature type="transmembrane region" description="Helical" evidence="13">
    <location>
        <begin position="277"/>
        <end position="297"/>
    </location>
</feature>
<evidence type="ECO:0000256" key="10">
    <source>
        <dbReference type="ARBA" id="ARBA00023180"/>
    </source>
</evidence>
<name>A0A6J1VWU2_9SAUR</name>
<evidence type="ECO:0000256" key="4">
    <source>
        <dbReference type="ARBA" id="ARBA00022692"/>
    </source>
</evidence>
<proteinExistence type="inferred from homology"/>
<organism evidence="15 16">
    <name type="scientific">Notechis scutatus</name>
    <name type="common">mainland tiger snake</name>
    <dbReference type="NCBI Taxonomy" id="8663"/>
    <lineage>
        <taxon>Eukaryota</taxon>
        <taxon>Metazoa</taxon>
        <taxon>Chordata</taxon>
        <taxon>Craniata</taxon>
        <taxon>Vertebrata</taxon>
        <taxon>Euteleostomi</taxon>
        <taxon>Lepidosauria</taxon>
        <taxon>Squamata</taxon>
        <taxon>Bifurcata</taxon>
        <taxon>Unidentata</taxon>
        <taxon>Episquamata</taxon>
        <taxon>Toxicofera</taxon>
        <taxon>Serpentes</taxon>
        <taxon>Colubroidea</taxon>
        <taxon>Elapidae</taxon>
        <taxon>Hydrophiinae</taxon>
        <taxon>Notechis</taxon>
    </lineage>
</organism>
<evidence type="ECO:0000256" key="13">
    <source>
        <dbReference type="RuleBase" id="RU363047"/>
    </source>
</evidence>
<evidence type="ECO:0000256" key="7">
    <source>
        <dbReference type="ARBA" id="ARBA00023040"/>
    </source>
</evidence>
<dbReference type="Pfam" id="PF13853">
    <property type="entry name" value="7tm_4"/>
    <property type="match status" value="1"/>
</dbReference>
<feature type="domain" description="G-protein coupled receptors family 1 profile" evidence="14">
    <location>
        <begin position="46"/>
        <end position="295"/>
    </location>
</feature>
<dbReference type="InterPro" id="IPR017452">
    <property type="entry name" value="GPCR_Rhodpsn_7TM"/>
</dbReference>
<accession>A0A6J1VWU2</accession>
<dbReference type="InterPro" id="IPR000276">
    <property type="entry name" value="GPCR_Rhodpsn"/>
</dbReference>
<keyword evidence="11 12" id="KW-0807">Transducer</keyword>
<feature type="transmembrane region" description="Helical" evidence="13">
    <location>
        <begin position="247"/>
        <end position="265"/>
    </location>
</feature>
<feature type="non-terminal residue" evidence="16">
    <location>
        <position position="364"/>
    </location>
</feature>
<evidence type="ECO:0000313" key="15">
    <source>
        <dbReference type="Proteomes" id="UP000504612"/>
    </source>
</evidence>
<dbReference type="GO" id="GO:0005886">
    <property type="term" value="C:plasma membrane"/>
    <property type="evidence" value="ECO:0007669"/>
    <property type="project" value="UniProtKB-SubCell"/>
</dbReference>
<evidence type="ECO:0000256" key="8">
    <source>
        <dbReference type="ARBA" id="ARBA00023136"/>
    </source>
</evidence>
<keyword evidence="9 12" id="KW-0675">Receptor</keyword>
<evidence type="ECO:0000256" key="11">
    <source>
        <dbReference type="ARBA" id="ARBA00023224"/>
    </source>
</evidence>
<dbReference type="PANTHER" id="PTHR26454:SF12">
    <property type="entry name" value="OLFACTORY RECEPTOR 6F1"/>
    <property type="match status" value="1"/>
</dbReference>
<dbReference type="Gene3D" id="1.20.1070.10">
    <property type="entry name" value="Rhodopsin 7-helix transmembrane proteins"/>
    <property type="match status" value="1"/>
</dbReference>
<evidence type="ECO:0000256" key="2">
    <source>
        <dbReference type="ARBA" id="ARBA00022475"/>
    </source>
</evidence>
<feature type="transmembrane region" description="Helical" evidence="13">
    <location>
        <begin position="106"/>
        <end position="125"/>
    </location>
</feature>
<keyword evidence="6 13" id="KW-1133">Transmembrane helix</keyword>
<dbReference type="GO" id="GO:0004930">
    <property type="term" value="F:G protein-coupled receptor activity"/>
    <property type="evidence" value="ECO:0007669"/>
    <property type="project" value="UniProtKB-KW"/>
</dbReference>
<evidence type="ECO:0000256" key="12">
    <source>
        <dbReference type="RuleBase" id="RU000688"/>
    </source>
</evidence>
<dbReference type="PROSITE" id="PS50262">
    <property type="entry name" value="G_PROTEIN_RECEP_F1_2"/>
    <property type="match status" value="1"/>
</dbReference>
<dbReference type="PROSITE" id="PS00237">
    <property type="entry name" value="G_PROTEIN_RECEP_F1_1"/>
    <property type="match status" value="1"/>
</dbReference>
<dbReference type="PRINTS" id="PR00237">
    <property type="entry name" value="GPCRRHODOPSN"/>
</dbReference>
<keyword evidence="3 13" id="KW-0716">Sensory transduction</keyword>
<evidence type="ECO:0000256" key="9">
    <source>
        <dbReference type="ARBA" id="ARBA00023170"/>
    </source>
</evidence>
<comment type="similarity">
    <text evidence="12">Belongs to the G-protein coupled receptor 1 family.</text>
</comment>
<protein>
    <recommendedName>
        <fullName evidence="13">Olfactory receptor</fullName>
    </recommendedName>
</protein>
<keyword evidence="7 12" id="KW-0297">G-protein coupled receptor</keyword>
<evidence type="ECO:0000256" key="5">
    <source>
        <dbReference type="ARBA" id="ARBA00022725"/>
    </source>
</evidence>
<dbReference type="Proteomes" id="UP000504612">
    <property type="component" value="Unplaced"/>
</dbReference>
<evidence type="ECO:0000256" key="3">
    <source>
        <dbReference type="ARBA" id="ARBA00022606"/>
    </source>
</evidence>
<dbReference type="GO" id="GO:0004984">
    <property type="term" value="F:olfactory receptor activity"/>
    <property type="evidence" value="ECO:0007669"/>
    <property type="project" value="InterPro"/>
</dbReference>